<dbReference type="EMBL" id="LT629732">
    <property type="protein sequence ID" value="SDS74039.1"/>
    <property type="molecule type" value="Genomic_DNA"/>
</dbReference>
<evidence type="ECO:0000259" key="1">
    <source>
        <dbReference type="Pfam" id="PF13472"/>
    </source>
</evidence>
<dbReference type="CDD" id="cd00229">
    <property type="entry name" value="SGNH_hydrolase"/>
    <property type="match status" value="1"/>
</dbReference>
<evidence type="ECO:0000313" key="3">
    <source>
        <dbReference type="Proteomes" id="UP000198983"/>
    </source>
</evidence>
<accession>A0A1H1UQC3</accession>
<dbReference type="AlphaFoldDB" id="A0A1H1UQC3"/>
<proteinExistence type="predicted"/>
<protein>
    <submittedName>
        <fullName evidence="2">Lysophospholipase L1</fullName>
    </submittedName>
</protein>
<dbReference type="Proteomes" id="UP000198983">
    <property type="component" value="Chromosome I"/>
</dbReference>
<dbReference type="InterPro" id="IPR013830">
    <property type="entry name" value="SGNH_hydro"/>
</dbReference>
<name>A0A1H1UQC3_9ACTN</name>
<organism evidence="2 3">
    <name type="scientific">Actinopolymorpha singaporensis</name>
    <dbReference type="NCBI Taxonomy" id="117157"/>
    <lineage>
        <taxon>Bacteria</taxon>
        <taxon>Bacillati</taxon>
        <taxon>Actinomycetota</taxon>
        <taxon>Actinomycetes</taxon>
        <taxon>Propionibacteriales</taxon>
        <taxon>Actinopolymorphaceae</taxon>
        <taxon>Actinopolymorpha</taxon>
    </lineage>
</organism>
<reference evidence="2 3" key="1">
    <citation type="submission" date="2016-10" db="EMBL/GenBank/DDBJ databases">
        <authorList>
            <person name="de Groot N.N."/>
        </authorList>
    </citation>
    <scope>NUCLEOTIDE SEQUENCE [LARGE SCALE GENOMIC DNA]</scope>
    <source>
        <strain evidence="2 3">DSM 22024</strain>
    </source>
</reference>
<dbReference type="Gene3D" id="3.40.50.1110">
    <property type="entry name" value="SGNH hydrolase"/>
    <property type="match status" value="1"/>
</dbReference>
<dbReference type="SUPFAM" id="SSF52266">
    <property type="entry name" value="SGNH hydrolase"/>
    <property type="match status" value="1"/>
</dbReference>
<sequence>MGLLDAATGGCEVDYAYSLLRIDSVVESATGGLTIVEGQSHLTTPRRPANPDGARLVATVFVPYFGDGRDAQVLLRRDAPRTVTVPQQHLLASTSARLRAGEEVRIVCWGDSVTAGGDATSDRASFPALVEHGLRTSGADARVTTVAVGGSNSAQWLGRSEEARCHWSRVAEARPHLVIVEFVNDAELDPKTWPGLYLDLKSRTKAIGAELLITTPHFTMASMMRFGHAVVDTDERPYTRFLRDFCHSEQIALADVSRRYEHLALEAVPYQTLLNNGINHPDDRGHALAAEEILACMGRNTPRPEGDES</sequence>
<feature type="domain" description="SGNH hydrolase-type esterase" evidence="1">
    <location>
        <begin position="108"/>
        <end position="288"/>
    </location>
</feature>
<dbReference type="STRING" id="117157.SAMN04489717_3706"/>
<dbReference type="InterPro" id="IPR036514">
    <property type="entry name" value="SGNH_hydro_sf"/>
</dbReference>
<dbReference type="Pfam" id="PF13472">
    <property type="entry name" value="Lipase_GDSL_2"/>
    <property type="match status" value="1"/>
</dbReference>
<gene>
    <name evidence="2" type="ORF">SAMN04489717_3706</name>
</gene>
<keyword evidence="3" id="KW-1185">Reference proteome</keyword>
<evidence type="ECO:0000313" key="2">
    <source>
        <dbReference type="EMBL" id="SDS74039.1"/>
    </source>
</evidence>